<dbReference type="EC" id="2.7.8.28" evidence="3"/>
<keyword evidence="2" id="KW-0460">Magnesium</keyword>
<dbReference type="HAMAP" id="MF_01257">
    <property type="entry name" value="CofD"/>
    <property type="match status" value="1"/>
</dbReference>
<evidence type="ECO:0000256" key="1">
    <source>
        <dbReference type="ARBA" id="ARBA00022679"/>
    </source>
</evidence>
<dbReference type="NCBIfam" id="TIGR01819">
    <property type="entry name" value="F420_cofD"/>
    <property type="match status" value="1"/>
</dbReference>
<name>A0ABS9L361_9MICC</name>
<dbReference type="SUPFAM" id="SSF142338">
    <property type="entry name" value="CofD-like"/>
    <property type="match status" value="1"/>
</dbReference>
<dbReference type="CDD" id="cd07186">
    <property type="entry name" value="CofD_like"/>
    <property type="match status" value="1"/>
</dbReference>
<accession>A0ABS9L361</accession>
<sequence length="341" mass="35861">MKVTVLAGGVGGAKFLQGLRTHLQQVLPDGAGGSSARITAVINTGDDMWLTGLRVCPDLDSVMYKLAGVNDEERGWGRAGESERVSAEISAYGLGWPWFTLGDLDLGTHIARSHLLREGLPLSEVTARLAARWNIGVELLPMSNEPVETHVVLDEPVLSDASGTIHFEEWWVRYRASAPVREFVQQGLSSAAAAPGVLEAIHEADILLLAPSNPVVSIGTILNVPGVRDAVVRTKAAVVGVSPIIGGAPVRGMADACLTAVGVDTRADAVGLHYGARSSGGILDGWLIDTSDAALAGDIEAAGVRTLSTPLWMKDDRTSAVLAADAIAWAEAISSQNIQRR</sequence>
<comment type="caution">
    <text evidence="3">The sequence shown here is derived from an EMBL/GenBank/DDBJ whole genome shotgun (WGS) entry which is preliminary data.</text>
</comment>
<evidence type="ECO:0000313" key="4">
    <source>
        <dbReference type="Proteomes" id="UP001165368"/>
    </source>
</evidence>
<dbReference type="Gene3D" id="1.10.8.240">
    <property type="entry name" value="CofD-like domain"/>
    <property type="match status" value="1"/>
</dbReference>
<keyword evidence="4" id="KW-1185">Reference proteome</keyword>
<dbReference type="GO" id="GO:0043743">
    <property type="term" value="F:LPPG:FO 2-phospho-L-lactate transferase activity"/>
    <property type="evidence" value="ECO:0007669"/>
    <property type="project" value="UniProtKB-EC"/>
</dbReference>
<dbReference type="PANTHER" id="PTHR43007">
    <property type="entry name" value="2-PHOSPHO-L-LACTATE TRANSFERASE"/>
    <property type="match status" value="1"/>
</dbReference>
<dbReference type="RefSeq" id="WP_237818185.1">
    <property type="nucleotide sequence ID" value="NZ_JAKLTQ010000002.1"/>
</dbReference>
<dbReference type="PANTHER" id="PTHR43007:SF1">
    <property type="entry name" value="2-PHOSPHO-L-LACTATE TRANSFERASE"/>
    <property type="match status" value="1"/>
</dbReference>
<evidence type="ECO:0000313" key="3">
    <source>
        <dbReference type="EMBL" id="MCG2621077.1"/>
    </source>
</evidence>
<proteinExistence type="inferred from homology"/>
<gene>
    <name evidence="3" type="primary">cofD</name>
    <name evidence="3" type="ORF">LVY72_04010</name>
</gene>
<dbReference type="InterPro" id="IPR010115">
    <property type="entry name" value="FbiA/CofD"/>
</dbReference>
<dbReference type="Proteomes" id="UP001165368">
    <property type="component" value="Unassembled WGS sequence"/>
</dbReference>
<dbReference type="Gene3D" id="3.40.50.10680">
    <property type="entry name" value="CofD-like domains"/>
    <property type="match status" value="1"/>
</dbReference>
<dbReference type="EMBL" id="JAKLTQ010000002">
    <property type="protein sequence ID" value="MCG2621077.1"/>
    <property type="molecule type" value="Genomic_DNA"/>
</dbReference>
<organism evidence="3 4">
    <name type="scientific">Arthrobacter hankyongi</name>
    <dbReference type="NCBI Taxonomy" id="2904801"/>
    <lineage>
        <taxon>Bacteria</taxon>
        <taxon>Bacillati</taxon>
        <taxon>Actinomycetota</taxon>
        <taxon>Actinomycetes</taxon>
        <taxon>Micrococcales</taxon>
        <taxon>Micrococcaceae</taxon>
        <taxon>Arthrobacter</taxon>
    </lineage>
</organism>
<dbReference type="InterPro" id="IPR002882">
    <property type="entry name" value="CofD"/>
</dbReference>
<evidence type="ECO:0000256" key="2">
    <source>
        <dbReference type="ARBA" id="ARBA00022842"/>
    </source>
</evidence>
<protein>
    <submittedName>
        <fullName evidence="3">2-phospho-L-lactate transferase</fullName>
        <ecNumber evidence="3">2.7.8.28</ecNumber>
    </submittedName>
</protein>
<keyword evidence="1 3" id="KW-0808">Transferase</keyword>
<dbReference type="Pfam" id="PF01933">
    <property type="entry name" value="CofD"/>
    <property type="match status" value="1"/>
</dbReference>
<dbReference type="InterPro" id="IPR038136">
    <property type="entry name" value="CofD-like_dom_sf"/>
</dbReference>
<reference evidence="3" key="1">
    <citation type="submission" date="2022-01" db="EMBL/GenBank/DDBJ databases">
        <authorList>
            <person name="Jo J.-H."/>
            <person name="Im W.-T."/>
        </authorList>
    </citation>
    <scope>NUCLEOTIDE SEQUENCE</scope>
    <source>
        <strain evidence="3">I2-34</strain>
    </source>
</reference>